<dbReference type="RefSeq" id="WP_272747915.1">
    <property type="nucleotide sequence ID" value="NZ_JAQQKX010000006.1"/>
</dbReference>
<proteinExistence type="predicted"/>
<gene>
    <name evidence="3" type="ORF">PQU92_09170</name>
</gene>
<dbReference type="InterPro" id="IPR036188">
    <property type="entry name" value="FAD/NAD-bd_sf"/>
</dbReference>
<keyword evidence="1" id="KW-0560">Oxidoreductase</keyword>
<dbReference type="EMBL" id="JAQQKX010000006">
    <property type="protein sequence ID" value="MDC7683445.1"/>
    <property type="molecule type" value="Genomic_DNA"/>
</dbReference>
<organism evidence="3 4">
    <name type="scientific">Asticcacaulis aquaticus</name>
    <dbReference type="NCBI Taxonomy" id="2984212"/>
    <lineage>
        <taxon>Bacteria</taxon>
        <taxon>Pseudomonadati</taxon>
        <taxon>Pseudomonadota</taxon>
        <taxon>Alphaproteobacteria</taxon>
        <taxon>Caulobacterales</taxon>
        <taxon>Caulobacteraceae</taxon>
        <taxon>Asticcacaulis</taxon>
    </lineage>
</organism>
<reference evidence="3 4" key="1">
    <citation type="submission" date="2023-01" db="EMBL/GenBank/DDBJ databases">
        <title>Novel species of the genus Asticcacaulis isolated from rivers.</title>
        <authorList>
            <person name="Lu H."/>
        </authorList>
    </citation>
    <scope>NUCLEOTIDE SEQUENCE [LARGE SCALE GENOMIC DNA]</scope>
    <source>
        <strain evidence="3 4">BYS171W</strain>
    </source>
</reference>
<dbReference type="Proteomes" id="UP001214854">
    <property type="component" value="Unassembled WGS sequence"/>
</dbReference>
<dbReference type="Gene3D" id="3.30.9.10">
    <property type="entry name" value="D-Amino Acid Oxidase, subunit A, domain 2"/>
    <property type="match status" value="1"/>
</dbReference>
<dbReference type="SUPFAM" id="SSF54373">
    <property type="entry name" value="FAD-linked reductases, C-terminal domain"/>
    <property type="match status" value="1"/>
</dbReference>
<dbReference type="SUPFAM" id="SSF51905">
    <property type="entry name" value="FAD/NAD(P)-binding domain"/>
    <property type="match status" value="1"/>
</dbReference>
<evidence type="ECO:0000313" key="4">
    <source>
        <dbReference type="Proteomes" id="UP001214854"/>
    </source>
</evidence>
<dbReference type="PANTHER" id="PTHR13847:SF289">
    <property type="entry name" value="GLYCINE OXIDASE"/>
    <property type="match status" value="1"/>
</dbReference>
<comment type="caution">
    <text evidence="3">The sequence shown here is derived from an EMBL/GenBank/DDBJ whole genome shotgun (WGS) entry which is preliminary data.</text>
</comment>
<evidence type="ECO:0000313" key="3">
    <source>
        <dbReference type="EMBL" id="MDC7683445.1"/>
    </source>
</evidence>
<keyword evidence="4" id="KW-1185">Reference proteome</keyword>
<accession>A0ABT5HTR1</accession>
<feature type="domain" description="FAD dependent oxidoreductase" evidence="2">
    <location>
        <begin position="3"/>
        <end position="392"/>
    </location>
</feature>
<dbReference type="Gene3D" id="3.50.50.60">
    <property type="entry name" value="FAD/NAD(P)-binding domain"/>
    <property type="match status" value="2"/>
</dbReference>
<sequence length="408" mass="44284">MRTIVIGGGIVGLSIALRLQGRGYQVRLIDRDAVRTTASYGNAGHIAIEQVEPLASMDMVRSAPRRWFMRGGALSLPPGGIGAWLPFSLRLLRAARQARFERGKAALSGLIAGAMPAWARLVADIARPDLLRQDGHYIVWESGASAADGLKSWRTADTGTAHWREVTPEERAALSSLTTVPIHGAIRFENTGQVTDTARLLREMEATFVARGGEVLTTEVTGLVRTDGQAAVRLEAGEVLEADHIVVAAGVWSKALLEPLGHKVPIVAERGYHIQSRDHGWPEGHPPVVFEDRSMIVTGFDSGLRAASFVELNRIDAPADPRKWQALRRHALELNLPLRGELVEWVGIRPTLPDYLPAIGRSDRADNLYYAIGHQHLGLTLGATTGEIVADMLASGVGPDVFDLKRFG</sequence>
<dbReference type="Pfam" id="PF01266">
    <property type="entry name" value="DAO"/>
    <property type="match status" value="1"/>
</dbReference>
<name>A0ABT5HTR1_9CAUL</name>
<dbReference type="InterPro" id="IPR006076">
    <property type="entry name" value="FAD-dep_OxRdtase"/>
</dbReference>
<evidence type="ECO:0000259" key="2">
    <source>
        <dbReference type="Pfam" id="PF01266"/>
    </source>
</evidence>
<evidence type="ECO:0000256" key="1">
    <source>
        <dbReference type="ARBA" id="ARBA00023002"/>
    </source>
</evidence>
<protein>
    <submittedName>
        <fullName evidence="3">FAD-dependent oxidoreductase</fullName>
    </submittedName>
</protein>
<dbReference type="PANTHER" id="PTHR13847">
    <property type="entry name" value="SARCOSINE DEHYDROGENASE-RELATED"/>
    <property type="match status" value="1"/>
</dbReference>